<organism evidence="1 2">
    <name type="scientific">Avena sativa</name>
    <name type="common">Oat</name>
    <dbReference type="NCBI Taxonomy" id="4498"/>
    <lineage>
        <taxon>Eukaryota</taxon>
        <taxon>Viridiplantae</taxon>
        <taxon>Streptophyta</taxon>
        <taxon>Embryophyta</taxon>
        <taxon>Tracheophyta</taxon>
        <taxon>Spermatophyta</taxon>
        <taxon>Magnoliopsida</taxon>
        <taxon>Liliopsida</taxon>
        <taxon>Poales</taxon>
        <taxon>Poaceae</taxon>
        <taxon>BOP clade</taxon>
        <taxon>Pooideae</taxon>
        <taxon>Poodae</taxon>
        <taxon>Poeae</taxon>
        <taxon>Poeae Chloroplast Group 1 (Aveneae type)</taxon>
        <taxon>Aveninae</taxon>
        <taxon>Avena</taxon>
    </lineage>
</organism>
<evidence type="ECO:0000313" key="2">
    <source>
        <dbReference type="Proteomes" id="UP001732700"/>
    </source>
</evidence>
<reference evidence="1" key="2">
    <citation type="submission" date="2025-09" db="UniProtKB">
        <authorList>
            <consortium name="EnsemblPlants"/>
        </authorList>
    </citation>
    <scope>IDENTIFICATION</scope>
</reference>
<evidence type="ECO:0000313" key="1">
    <source>
        <dbReference type="EnsemblPlants" id="AVESA.00010b.r2.2AG0250160.1.CDS"/>
    </source>
</evidence>
<protein>
    <submittedName>
        <fullName evidence="1">Uncharacterized protein</fullName>
    </submittedName>
</protein>
<name>A0ACD5UH25_AVESA</name>
<keyword evidence="2" id="KW-1185">Reference proteome</keyword>
<dbReference type="EnsemblPlants" id="AVESA.00010b.r2.2AG0250160.1">
    <property type="protein sequence ID" value="AVESA.00010b.r2.2AG0250160.1.CDS"/>
    <property type="gene ID" value="AVESA.00010b.r2.2AG0250160"/>
</dbReference>
<proteinExistence type="predicted"/>
<reference evidence="1" key="1">
    <citation type="submission" date="2021-05" db="EMBL/GenBank/DDBJ databases">
        <authorList>
            <person name="Scholz U."/>
            <person name="Mascher M."/>
            <person name="Fiebig A."/>
        </authorList>
    </citation>
    <scope>NUCLEOTIDE SEQUENCE [LARGE SCALE GENOMIC DNA]</scope>
</reference>
<accession>A0ACD5UH25</accession>
<sequence length="399" mass="45180">MSSSRRRRLLPPPPQLPDDAIRDILLRTPPDDPRRLFRASLCCKPWRRLLSDPGFCRTYRELHRRTPPLLGFIHNKGSAEKPHHCVLVPTTPFRPPGGTHRPNWIVLDSRHGRVLLYSFPPKPDIEFVVWDPVTDEQWRMLLPDFQYGSWSATVLCAMDGCDHLDCHGGPFLVVFAGLNKLAFASVYSSVAGDWSDTIFAEYPDTAMEQYPGMEYMRFMDSGLGFSVLMGKTVYFPSNMSNRILEYNIAEKRLSVIDTQFQDYQQHIVLVTAEEDGVLVFAGVKESSLHLWSREVGQDGAVAWPRHSVIHLDMLVPRPGCWTTPDWDGMSGGLLVGSADGVIFLSTHVGSYMVDISSGKVRKLTNMRFTDKIIPYVSFYTIDHARGIKHHCHEHLGPST</sequence>
<dbReference type="Proteomes" id="UP001732700">
    <property type="component" value="Chromosome 2A"/>
</dbReference>